<dbReference type="Gene3D" id="6.10.140.1750">
    <property type="match status" value="1"/>
</dbReference>
<feature type="compositionally biased region" description="Polar residues" evidence="5">
    <location>
        <begin position="377"/>
        <end position="395"/>
    </location>
</feature>
<dbReference type="Gene3D" id="6.10.140.2130">
    <property type="match status" value="1"/>
</dbReference>
<feature type="repeat" description="RPEL" evidence="4">
    <location>
        <begin position="453"/>
        <end position="478"/>
    </location>
</feature>
<keyword evidence="3" id="KW-0009">Actin-binding</keyword>
<feature type="compositionally biased region" description="Basic and acidic residues" evidence="5">
    <location>
        <begin position="110"/>
        <end position="120"/>
    </location>
</feature>
<dbReference type="PANTHER" id="PTHR12751">
    <property type="entry name" value="PHOSPHATASE AND ACTIN REGULATOR PHACTR"/>
    <property type="match status" value="1"/>
</dbReference>
<dbReference type="Pfam" id="PF02755">
    <property type="entry name" value="RPEL"/>
    <property type="match status" value="3"/>
</dbReference>
<dbReference type="Proteomes" id="UP000749559">
    <property type="component" value="Unassembled WGS sequence"/>
</dbReference>
<dbReference type="GO" id="GO:0003779">
    <property type="term" value="F:actin binding"/>
    <property type="evidence" value="ECO:0007669"/>
    <property type="project" value="UniProtKB-KW"/>
</dbReference>
<evidence type="ECO:0000313" key="7">
    <source>
        <dbReference type="Proteomes" id="UP000749559"/>
    </source>
</evidence>
<feature type="region of interest" description="Disordered" evidence="5">
    <location>
        <begin position="1"/>
        <end position="66"/>
    </location>
</feature>
<dbReference type="PROSITE" id="PS51073">
    <property type="entry name" value="RPEL"/>
    <property type="match status" value="4"/>
</dbReference>
<gene>
    <name evidence="6" type="ORF">OFUS_LOCUS30</name>
</gene>
<feature type="compositionally biased region" description="Polar residues" evidence="5">
    <location>
        <begin position="42"/>
        <end position="58"/>
    </location>
</feature>
<evidence type="ECO:0000256" key="1">
    <source>
        <dbReference type="ARBA" id="ARBA00009795"/>
    </source>
</evidence>
<protein>
    <recommendedName>
        <fullName evidence="8">Phosphatase and actin regulator</fullName>
    </recommendedName>
</protein>
<dbReference type="OrthoDB" id="5563016at2759"/>
<feature type="region of interest" description="Disordered" evidence="5">
    <location>
        <begin position="110"/>
        <end position="444"/>
    </location>
</feature>
<dbReference type="PANTHER" id="PTHR12751:SF18">
    <property type="entry name" value="PHOSPHATASE AND ACTIN REGULATOR 1"/>
    <property type="match status" value="1"/>
</dbReference>
<dbReference type="GO" id="GO:0030036">
    <property type="term" value="P:actin cytoskeleton organization"/>
    <property type="evidence" value="ECO:0007669"/>
    <property type="project" value="TreeGrafter"/>
</dbReference>
<evidence type="ECO:0000313" key="6">
    <source>
        <dbReference type="EMBL" id="CAH1772243.1"/>
    </source>
</evidence>
<comment type="caution">
    <text evidence="6">The sequence shown here is derived from an EMBL/GenBank/DDBJ whole genome shotgun (WGS) entry which is preliminary data.</text>
</comment>
<feature type="repeat" description="RPEL" evidence="4">
    <location>
        <begin position="491"/>
        <end position="516"/>
    </location>
</feature>
<reference evidence="6" key="1">
    <citation type="submission" date="2022-03" db="EMBL/GenBank/DDBJ databases">
        <authorList>
            <person name="Martin C."/>
        </authorList>
    </citation>
    <scope>NUCLEOTIDE SEQUENCE</scope>
</reference>
<feature type="repeat" description="RPEL" evidence="4">
    <location>
        <begin position="529"/>
        <end position="554"/>
    </location>
</feature>
<dbReference type="SMART" id="SM00707">
    <property type="entry name" value="RPEL"/>
    <property type="match status" value="4"/>
</dbReference>
<dbReference type="AlphaFoldDB" id="A0A8S4MU91"/>
<evidence type="ECO:0000256" key="4">
    <source>
        <dbReference type="PROSITE-ProRule" id="PRU00401"/>
    </source>
</evidence>
<organism evidence="6 7">
    <name type="scientific">Owenia fusiformis</name>
    <name type="common">Polychaete worm</name>
    <dbReference type="NCBI Taxonomy" id="6347"/>
    <lineage>
        <taxon>Eukaryota</taxon>
        <taxon>Metazoa</taxon>
        <taxon>Spiralia</taxon>
        <taxon>Lophotrochozoa</taxon>
        <taxon>Annelida</taxon>
        <taxon>Polychaeta</taxon>
        <taxon>Sedentaria</taxon>
        <taxon>Canalipalpata</taxon>
        <taxon>Sabellida</taxon>
        <taxon>Oweniida</taxon>
        <taxon>Oweniidae</taxon>
        <taxon>Owenia</taxon>
    </lineage>
</organism>
<dbReference type="EMBL" id="CAIIXF020000001">
    <property type="protein sequence ID" value="CAH1772243.1"/>
    <property type="molecule type" value="Genomic_DNA"/>
</dbReference>
<accession>A0A8S4MU91</accession>
<proteinExistence type="inferred from homology"/>
<dbReference type="InterPro" id="IPR004018">
    <property type="entry name" value="RPEL_repeat"/>
</dbReference>
<evidence type="ECO:0000256" key="2">
    <source>
        <dbReference type="ARBA" id="ARBA00022737"/>
    </source>
</evidence>
<feature type="compositionally biased region" description="Polar residues" evidence="5">
    <location>
        <begin position="236"/>
        <end position="259"/>
    </location>
</feature>
<keyword evidence="2" id="KW-0677">Repeat</keyword>
<comment type="similarity">
    <text evidence="1">Belongs to the phosphatase and actin regulator family.</text>
</comment>
<evidence type="ECO:0000256" key="3">
    <source>
        <dbReference type="ARBA" id="ARBA00023203"/>
    </source>
</evidence>
<feature type="compositionally biased region" description="Pro residues" evidence="5">
    <location>
        <begin position="267"/>
        <end position="283"/>
    </location>
</feature>
<name>A0A8S4MU91_OWEFU</name>
<keyword evidence="7" id="KW-1185">Reference proteome</keyword>
<evidence type="ECO:0000256" key="5">
    <source>
        <dbReference type="SAM" id="MobiDB-lite"/>
    </source>
</evidence>
<sequence length="610" mass="67720">MATKTEMEGSPNIERERSSSDPHPQVEAVNTLKIDAEKEKQNGATRSSSIDNMKASGQQKEHKGKLYNLRNLFKPWKWRRKKKSDKIEKTAVDLERKISVRTSREELIKRGVLKEPEPDCTHTLTAGEVLSYTESSKEKNGAGPVPDNADSRVSGGAGEPSVEGDTQPKTTTVTTEADVVSQAKDNQVSTPEVPPITTVHNSEPPDKNGGTGVHIETINVTVGQGDGQESVPPVTIIQQKDTEVTSVTRPITLNGTQNSEDYDNLPSYPPPTQEVVTSPPPVIQPGSPEVPNYPPPEPPVTKVLPVVHTTAGDEHMPTVGLSTTSFTEVPSREPDLNKKPVKSALKGANPPPMPPPTTIQKQRPATAPKPRIARRPASNTGTIEENKENVPSSSVHVGFAPVPRVTPVAPGHTDYDNVPGDDSSSDDGEIKYRDEDDDDAPMSSLAAKVSRQDSLARFLSQRPAMKELQDRNIIPQKSDTEKEDIKKKIGSTLTRRLSLRPTLEELEQRNILHCQTEEQVRRDIEEKKRTLIRKLSFRPTVEELKERKIIKFNDYVEVTQCEPYDRRGDKPWTRLTPRDKAAIRKELNEFKAGEMAVHEESKHLTRFHRP</sequence>
<feature type="repeat" description="RPEL" evidence="4">
    <location>
        <begin position="92"/>
        <end position="117"/>
    </location>
</feature>
<evidence type="ECO:0008006" key="8">
    <source>
        <dbReference type="Google" id="ProtNLM"/>
    </source>
</evidence>